<organism evidence="7 8">
    <name type="scientific">Caerostris extrusa</name>
    <name type="common">Bark spider</name>
    <name type="synonym">Caerostris bankana</name>
    <dbReference type="NCBI Taxonomy" id="172846"/>
    <lineage>
        <taxon>Eukaryota</taxon>
        <taxon>Metazoa</taxon>
        <taxon>Ecdysozoa</taxon>
        <taxon>Arthropoda</taxon>
        <taxon>Chelicerata</taxon>
        <taxon>Arachnida</taxon>
        <taxon>Araneae</taxon>
        <taxon>Araneomorphae</taxon>
        <taxon>Entelegynae</taxon>
        <taxon>Araneoidea</taxon>
        <taxon>Araneidae</taxon>
        <taxon>Caerostris</taxon>
    </lineage>
</organism>
<evidence type="ECO:0000313" key="7">
    <source>
        <dbReference type="EMBL" id="GIY20051.1"/>
    </source>
</evidence>
<comment type="subcellular location">
    <subcellularLocation>
        <location evidence="1">Cell membrane</location>
        <topology evidence="1">Lipid-anchor</topology>
    </subcellularLocation>
</comment>
<keyword evidence="4" id="KW-0342">GTP-binding</keyword>
<dbReference type="PROSITE" id="PS51421">
    <property type="entry name" value="RAS"/>
    <property type="match status" value="1"/>
</dbReference>
<evidence type="ECO:0000256" key="6">
    <source>
        <dbReference type="ARBA" id="ARBA00023288"/>
    </source>
</evidence>
<dbReference type="GO" id="GO:0005525">
    <property type="term" value="F:GTP binding"/>
    <property type="evidence" value="ECO:0007669"/>
    <property type="project" value="UniProtKB-KW"/>
</dbReference>
<keyword evidence="8" id="KW-1185">Reference proteome</keyword>
<evidence type="ECO:0000256" key="1">
    <source>
        <dbReference type="ARBA" id="ARBA00004193"/>
    </source>
</evidence>
<evidence type="ECO:0000256" key="4">
    <source>
        <dbReference type="ARBA" id="ARBA00023134"/>
    </source>
</evidence>
<accession>A0AAV4RI96</accession>
<keyword evidence="5" id="KW-0472">Membrane</keyword>
<dbReference type="InterPro" id="IPR027417">
    <property type="entry name" value="P-loop_NTPase"/>
</dbReference>
<reference evidence="7 8" key="1">
    <citation type="submission" date="2021-06" db="EMBL/GenBank/DDBJ databases">
        <title>Caerostris extrusa draft genome.</title>
        <authorList>
            <person name="Kono N."/>
            <person name="Arakawa K."/>
        </authorList>
    </citation>
    <scope>NUCLEOTIDE SEQUENCE [LARGE SCALE GENOMIC DNA]</scope>
</reference>
<dbReference type="PANTHER" id="PTHR46149">
    <property type="entry name" value="MIP08469P"/>
    <property type="match status" value="1"/>
</dbReference>
<dbReference type="InterPro" id="IPR052236">
    <property type="entry name" value="Small_GTPase_RasD"/>
</dbReference>
<dbReference type="Proteomes" id="UP001054945">
    <property type="component" value="Unassembled WGS sequence"/>
</dbReference>
<dbReference type="GO" id="GO:0005886">
    <property type="term" value="C:plasma membrane"/>
    <property type="evidence" value="ECO:0007669"/>
    <property type="project" value="UniProtKB-SubCell"/>
</dbReference>
<dbReference type="SUPFAM" id="SSF52540">
    <property type="entry name" value="P-loop containing nucleoside triphosphate hydrolases"/>
    <property type="match status" value="1"/>
</dbReference>
<comment type="caution">
    <text evidence="7">The sequence shown here is derived from an EMBL/GenBank/DDBJ whole genome shotgun (WGS) entry which is preliminary data.</text>
</comment>
<dbReference type="PANTHER" id="PTHR46149:SF7">
    <property type="entry name" value="GTP-BINDING PROTEIN DI-RAS2"/>
    <property type="match status" value="1"/>
</dbReference>
<evidence type="ECO:0000313" key="8">
    <source>
        <dbReference type="Proteomes" id="UP001054945"/>
    </source>
</evidence>
<keyword evidence="6" id="KW-0449">Lipoprotein</keyword>
<dbReference type="InterPro" id="IPR001806">
    <property type="entry name" value="Small_GTPase"/>
</dbReference>
<dbReference type="Gene3D" id="3.40.50.300">
    <property type="entry name" value="P-loop containing nucleotide triphosphate hydrolases"/>
    <property type="match status" value="1"/>
</dbReference>
<protein>
    <submittedName>
        <fullName evidence="7">Uncharacterized protein</fullName>
    </submittedName>
</protein>
<gene>
    <name evidence="7" type="ORF">CEXT_574011</name>
</gene>
<keyword evidence="3" id="KW-0488">Methylation</keyword>
<evidence type="ECO:0000256" key="2">
    <source>
        <dbReference type="ARBA" id="ARBA00022475"/>
    </source>
</evidence>
<keyword evidence="4" id="KW-0547">Nucleotide-binding</keyword>
<proteinExistence type="predicted"/>
<name>A0AAV4RI96_CAEEX</name>
<dbReference type="Pfam" id="PF00071">
    <property type="entry name" value="Ras"/>
    <property type="match status" value="1"/>
</dbReference>
<evidence type="ECO:0000256" key="3">
    <source>
        <dbReference type="ARBA" id="ARBA00022481"/>
    </source>
</evidence>
<dbReference type="GO" id="GO:0003924">
    <property type="term" value="F:GTPase activity"/>
    <property type="evidence" value="ECO:0007669"/>
    <property type="project" value="InterPro"/>
</dbReference>
<dbReference type="AlphaFoldDB" id="A0AAV4RI96"/>
<sequence length="75" mass="8808">MFHAVQILDTAGTLTFPAMRELNIRSGRGFILVFSVDNVTSFTEAIKMWDMIQEIRVRHQLTQIQQVVWMELWVL</sequence>
<dbReference type="EMBL" id="BPLR01007832">
    <property type="protein sequence ID" value="GIY20051.1"/>
    <property type="molecule type" value="Genomic_DNA"/>
</dbReference>
<keyword evidence="2" id="KW-1003">Cell membrane</keyword>
<evidence type="ECO:0000256" key="5">
    <source>
        <dbReference type="ARBA" id="ARBA00023136"/>
    </source>
</evidence>